<organism evidence="10 11">
    <name type="scientific">Methylobacterium adhaesivum</name>
    <dbReference type="NCBI Taxonomy" id="333297"/>
    <lineage>
        <taxon>Bacteria</taxon>
        <taxon>Pseudomonadati</taxon>
        <taxon>Pseudomonadota</taxon>
        <taxon>Alphaproteobacteria</taxon>
        <taxon>Hyphomicrobiales</taxon>
        <taxon>Methylobacteriaceae</taxon>
        <taxon>Methylobacterium</taxon>
    </lineage>
</organism>
<feature type="signal peptide" evidence="9">
    <location>
        <begin position="1"/>
        <end position="29"/>
    </location>
</feature>
<comment type="catalytic activity">
    <reaction evidence="1">
        <text>Endohydrolysis of (1-&gt;4)-beta-D-glucosidic linkages in cellulose, lichenin and cereal beta-D-glucans.</text>
        <dbReference type="EC" id="3.2.1.4"/>
    </reaction>
</comment>
<evidence type="ECO:0000256" key="4">
    <source>
        <dbReference type="ARBA" id="ARBA00022801"/>
    </source>
</evidence>
<evidence type="ECO:0000256" key="6">
    <source>
        <dbReference type="ARBA" id="ARBA00023295"/>
    </source>
</evidence>
<dbReference type="Proteomes" id="UP001224644">
    <property type="component" value="Unassembled WGS sequence"/>
</dbReference>
<keyword evidence="7" id="KW-0624">Polysaccharide degradation</keyword>
<feature type="chain" id="PRO_5045094327" description="cellulase" evidence="9">
    <location>
        <begin position="30"/>
        <end position="395"/>
    </location>
</feature>
<dbReference type="PRINTS" id="PR00735">
    <property type="entry name" value="GLHYDRLASE8"/>
</dbReference>
<dbReference type="EMBL" id="JAUFPX010000015">
    <property type="protein sequence ID" value="MDN3591999.1"/>
    <property type="molecule type" value="Genomic_DNA"/>
</dbReference>
<evidence type="ECO:0000313" key="11">
    <source>
        <dbReference type="Proteomes" id="UP001224644"/>
    </source>
</evidence>
<feature type="region of interest" description="Disordered" evidence="8">
    <location>
        <begin position="36"/>
        <end position="55"/>
    </location>
</feature>
<reference evidence="11" key="1">
    <citation type="journal article" date="2019" name="Int. J. Syst. Evol. Microbiol.">
        <title>The Global Catalogue of Microorganisms (GCM) 10K type strain sequencing project: providing services to taxonomists for standard genome sequencing and annotation.</title>
        <authorList>
            <consortium name="The Broad Institute Genomics Platform"/>
            <consortium name="The Broad Institute Genome Sequencing Center for Infectious Disease"/>
            <person name="Wu L."/>
            <person name="Ma J."/>
        </authorList>
    </citation>
    <scope>NUCLEOTIDE SEQUENCE [LARGE SCALE GENOMIC DNA]</scope>
    <source>
        <strain evidence="11">CECT 7069</strain>
    </source>
</reference>
<accession>A0ABT8BLE5</accession>
<evidence type="ECO:0000313" key="10">
    <source>
        <dbReference type="EMBL" id="MDN3591999.1"/>
    </source>
</evidence>
<dbReference type="EC" id="3.2.1.4" evidence="3"/>
<evidence type="ECO:0000256" key="5">
    <source>
        <dbReference type="ARBA" id="ARBA00023001"/>
    </source>
</evidence>
<evidence type="ECO:0000256" key="3">
    <source>
        <dbReference type="ARBA" id="ARBA00012601"/>
    </source>
</evidence>
<keyword evidence="6" id="KW-0326">Glycosidase</keyword>
<protein>
    <recommendedName>
        <fullName evidence="3">cellulase</fullName>
        <ecNumber evidence="3">3.2.1.4</ecNumber>
    </recommendedName>
</protein>
<dbReference type="SUPFAM" id="SSF48208">
    <property type="entry name" value="Six-hairpin glycosidases"/>
    <property type="match status" value="1"/>
</dbReference>
<keyword evidence="9" id="KW-0732">Signal</keyword>
<evidence type="ECO:0000256" key="2">
    <source>
        <dbReference type="ARBA" id="ARBA00009209"/>
    </source>
</evidence>
<keyword evidence="7" id="KW-0119">Carbohydrate metabolism</keyword>
<dbReference type="GO" id="GO:0016787">
    <property type="term" value="F:hydrolase activity"/>
    <property type="evidence" value="ECO:0007669"/>
    <property type="project" value="UniProtKB-KW"/>
</dbReference>
<dbReference type="InterPro" id="IPR012341">
    <property type="entry name" value="6hp_glycosidase-like_sf"/>
</dbReference>
<comment type="caution">
    <text evidence="10">The sequence shown here is derived from an EMBL/GenBank/DDBJ whole genome shotgun (WGS) entry which is preliminary data.</text>
</comment>
<dbReference type="Pfam" id="PF01270">
    <property type="entry name" value="Glyco_hydro_8"/>
    <property type="match status" value="1"/>
</dbReference>
<comment type="similarity">
    <text evidence="2">Belongs to the glycosyl hydrolase 8 (cellulase D) family.</text>
</comment>
<keyword evidence="11" id="KW-1185">Reference proteome</keyword>
<evidence type="ECO:0000256" key="8">
    <source>
        <dbReference type="SAM" id="MobiDB-lite"/>
    </source>
</evidence>
<evidence type="ECO:0000256" key="1">
    <source>
        <dbReference type="ARBA" id="ARBA00000966"/>
    </source>
</evidence>
<dbReference type="InterPro" id="IPR002037">
    <property type="entry name" value="Glyco_hydro_8"/>
</dbReference>
<keyword evidence="5" id="KW-0136">Cellulose degradation</keyword>
<proteinExistence type="inferred from homology"/>
<sequence>MMRFRAYTLAAAALMTTGLILASAAPSVAASEVKPGEIAGTELQPSDAKRGKPANAEPAEFLPLHNSLGSTAAWRSYKARFVTDQGRVVDTGNGRISHSEGQGYGMLLAVAAGDRETFQRVWSWTRANLMVRDDALLAWRWEPDKRPAIADMNDATDGDILVAWALVEAGEAWSDEGYRLAARRIAVDVARRTVLFRTDGPSLLLPAMSGFSAEDRADGPVVNLSYWIFPAFPRLATVAPEFEWARLSAAGQELVLQARFGQARLPTEWIAMRGGQPQPASGFPAHFSYNAVRVPLYLAMAGVTERRYYEPLLKLWAEPDPAGLPIIDTASDAVAGRMSEPGYAAIPALAACAVSGTPLAAGLLEPTPTENYYPATLHLLALAAANMRYRPCLGR</sequence>
<dbReference type="RefSeq" id="WP_238228386.1">
    <property type="nucleotide sequence ID" value="NZ_BPQD01000045.1"/>
</dbReference>
<evidence type="ECO:0000256" key="7">
    <source>
        <dbReference type="ARBA" id="ARBA00023326"/>
    </source>
</evidence>
<gene>
    <name evidence="10" type="ORF">QWZ12_15475</name>
</gene>
<keyword evidence="4 10" id="KW-0378">Hydrolase</keyword>
<dbReference type="Gene3D" id="1.50.10.10">
    <property type="match status" value="1"/>
</dbReference>
<dbReference type="InterPro" id="IPR008928">
    <property type="entry name" value="6-hairpin_glycosidase_sf"/>
</dbReference>
<name>A0ABT8BLE5_9HYPH</name>
<evidence type="ECO:0000256" key="9">
    <source>
        <dbReference type="SAM" id="SignalP"/>
    </source>
</evidence>